<dbReference type="GO" id="GO:0035167">
    <property type="term" value="P:larval lymph gland hemopoiesis"/>
    <property type="evidence" value="ECO:0007669"/>
    <property type="project" value="UniProtKB-ARBA"/>
</dbReference>
<comment type="function">
    <text evidence="8">Putative transcription factor required for axon growth and guidance in the central and peripheral nervous systems. Repels CNS axons away from the midline by promoting the expression of the midline repellent sli and its receptor robo.</text>
</comment>
<dbReference type="InterPro" id="IPR011333">
    <property type="entry name" value="SKP1/BTB/POZ_sf"/>
</dbReference>
<accession>A0AAN9VQQ8</accession>
<keyword evidence="3" id="KW-0221">Differentiation</keyword>
<evidence type="ECO:0000256" key="7">
    <source>
        <dbReference type="ARBA" id="ARBA00023242"/>
    </source>
</evidence>
<dbReference type="EMBL" id="JAZDUA010000071">
    <property type="protein sequence ID" value="KAK7869629.1"/>
    <property type="molecule type" value="Genomic_DNA"/>
</dbReference>
<dbReference type="GO" id="GO:0006357">
    <property type="term" value="P:regulation of transcription by RNA polymerase II"/>
    <property type="evidence" value="ECO:0007669"/>
    <property type="project" value="TreeGrafter"/>
</dbReference>
<dbReference type="PANTHER" id="PTHR23110">
    <property type="entry name" value="BTB DOMAIN TRANSCRIPTION FACTOR"/>
    <property type="match status" value="1"/>
</dbReference>
<keyword evidence="5" id="KW-0805">Transcription regulation</keyword>
<evidence type="ECO:0000313" key="10">
    <source>
        <dbReference type="EMBL" id="KAK7869629.1"/>
    </source>
</evidence>
<protein>
    <recommendedName>
        <fullName evidence="9">BTB domain-containing protein</fullName>
    </recommendedName>
</protein>
<dbReference type="CDD" id="cd18315">
    <property type="entry name" value="BTB_POZ_BAB-like"/>
    <property type="match status" value="1"/>
</dbReference>
<dbReference type="InterPro" id="IPR000210">
    <property type="entry name" value="BTB/POZ_dom"/>
</dbReference>
<comment type="caution">
    <text evidence="10">The sequence shown here is derived from an EMBL/GenBank/DDBJ whole genome shotgun (WGS) entry which is preliminary data.</text>
</comment>
<dbReference type="GO" id="GO:0048813">
    <property type="term" value="P:dendrite morphogenesis"/>
    <property type="evidence" value="ECO:0007669"/>
    <property type="project" value="UniProtKB-ARBA"/>
</dbReference>
<dbReference type="GO" id="GO:0045476">
    <property type="term" value="P:nurse cell apoptotic process"/>
    <property type="evidence" value="ECO:0007669"/>
    <property type="project" value="UniProtKB-ARBA"/>
</dbReference>
<dbReference type="GO" id="GO:0008406">
    <property type="term" value="P:gonad development"/>
    <property type="evidence" value="ECO:0007669"/>
    <property type="project" value="UniProtKB-ARBA"/>
</dbReference>
<dbReference type="GO" id="GO:0005634">
    <property type="term" value="C:nucleus"/>
    <property type="evidence" value="ECO:0007669"/>
    <property type="project" value="UniProtKB-SubCell"/>
</dbReference>
<evidence type="ECO:0000256" key="1">
    <source>
        <dbReference type="ARBA" id="ARBA00004123"/>
    </source>
</evidence>
<dbReference type="Gene3D" id="3.30.710.10">
    <property type="entry name" value="Potassium Channel Kv1.1, Chain A"/>
    <property type="match status" value="1"/>
</dbReference>
<dbReference type="GO" id="GO:0016199">
    <property type="term" value="P:axon midline choice point recognition"/>
    <property type="evidence" value="ECO:0007669"/>
    <property type="project" value="UniProtKB-ARBA"/>
</dbReference>
<dbReference type="GO" id="GO:0007526">
    <property type="term" value="P:larval somatic muscle development"/>
    <property type="evidence" value="ECO:0007669"/>
    <property type="project" value="UniProtKB-ARBA"/>
</dbReference>
<dbReference type="InterPro" id="IPR051095">
    <property type="entry name" value="Dros_DevTransReg"/>
</dbReference>
<dbReference type="SUPFAM" id="SSF54695">
    <property type="entry name" value="POZ domain"/>
    <property type="match status" value="1"/>
</dbReference>
<organism evidence="10 11">
    <name type="scientific">Gryllus longicercus</name>
    <dbReference type="NCBI Taxonomy" id="2509291"/>
    <lineage>
        <taxon>Eukaryota</taxon>
        <taxon>Metazoa</taxon>
        <taxon>Ecdysozoa</taxon>
        <taxon>Arthropoda</taxon>
        <taxon>Hexapoda</taxon>
        <taxon>Insecta</taxon>
        <taxon>Pterygota</taxon>
        <taxon>Neoptera</taxon>
        <taxon>Polyneoptera</taxon>
        <taxon>Orthoptera</taxon>
        <taxon>Ensifera</taxon>
        <taxon>Gryllidea</taxon>
        <taxon>Grylloidea</taxon>
        <taxon>Gryllidae</taxon>
        <taxon>Gryllinae</taxon>
        <taxon>Gryllus</taxon>
    </lineage>
</organism>
<comment type="subcellular location">
    <subcellularLocation>
        <location evidence="1">Nucleus</location>
    </subcellularLocation>
</comment>
<dbReference type="PANTHER" id="PTHR23110:SF111">
    <property type="entry name" value="LONGITUDINALS LACKING PROTEIN, ISOFORMS F_I_K_T"/>
    <property type="match status" value="1"/>
</dbReference>
<dbReference type="PROSITE" id="PS50097">
    <property type="entry name" value="BTB"/>
    <property type="match status" value="1"/>
</dbReference>
<evidence type="ECO:0000256" key="2">
    <source>
        <dbReference type="ARBA" id="ARBA00022473"/>
    </source>
</evidence>
<keyword evidence="6" id="KW-0804">Transcription</keyword>
<dbReference type="GO" id="GO:0045467">
    <property type="term" value="P:R7 cell development"/>
    <property type="evidence" value="ECO:0007669"/>
    <property type="project" value="UniProtKB-ARBA"/>
</dbReference>
<sequence>MVGHLSLSRDHHSSDLVASLRDILEENSLVDCMISSEGQYLKVHKLILSACSPYFQALFREETDKYPIVLLKDVEFEYLKLIINFIYCGEVQVLDTQLNSFLEVAKFLQIKGLNASSRECSPERMFSEHPGSTSIQGNESDEIRATNEIVVHDDDDDCQVIDLPGASASEVHEQPCADSAERSLMITDESTFSLALQGNKVPASQDFIRAADQEWHSRPVSPVSVTSITSVKTEQLVDGEEISGHSRTCSENENLNEHMECVDSEDVIQANDTRKLDNCPSVNADSVKEVENTSIVQRSISAGEIVLK</sequence>
<evidence type="ECO:0000256" key="6">
    <source>
        <dbReference type="ARBA" id="ARBA00023163"/>
    </source>
</evidence>
<keyword evidence="2" id="KW-0217">Developmental protein</keyword>
<dbReference type="SMART" id="SM00225">
    <property type="entry name" value="BTB"/>
    <property type="match status" value="1"/>
</dbReference>
<evidence type="ECO:0000256" key="4">
    <source>
        <dbReference type="ARBA" id="ARBA00022902"/>
    </source>
</evidence>
<gene>
    <name evidence="10" type="ORF">R5R35_010000</name>
</gene>
<reference evidence="10 11" key="1">
    <citation type="submission" date="2024-03" db="EMBL/GenBank/DDBJ databases">
        <title>The genome assembly and annotation of the cricket Gryllus longicercus Weissman &amp; Gray.</title>
        <authorList>
            <person name="Szrajer S."/>
            <person name="Gray D."/>
            <person name="Ylla G."/>
        </authorList>
    </citation>
    <scope>NUCLEOTIDE SEQUENCE [LARGE SCALE GENOMIC DNA]</scope>
    <source>
        <strain evidence="10">DAG 2021-001</strain>
        <tissue evidence="10">Whole body minus gut</tissue>
    </source>
</reference>
<keyword evidence="4" id="KW-0524">Neurogenesis</keyword>
<keyword evidence="7" id="KW-0539">Nucleus</keyword>
<dbReference type="Pfam" id="PF00651">
    <property type="entry name" value="BTB"/>
    <property type="match status" value="1"/>
</dbReference>
<keyword evidence="11" id="KW-1185">Reference proteome</keyword>
<dbReference type="AlphaFoldDB" id="A0AAN9VQQ8"/>
<evidence type="ECO:0000259" key="9">
    <source>
        <dbReference type="PROSITE" id="PS50097"/>
    </source>
</evidence>
<dbReference type="GO" id="GO:0007464">
    <property type="term" value="P:R3/R4 cell fate commitment"/>
    <property type="evidence" value="ECO:0007669"/>
    <property type="project" value="UniProtKB-ARBA"/>
</dbReference>
<name>A0AAN9VQQ8_9ORTH</name>
<feature type="domain" description="BTB" evidence="9">
    <location>
        <begin position="30"/>
        <end position="95"/>
    </location>
</feature>
<proteinExistence type="predicted"/>
<evidence type="ECO:0000313" key="11">
    <source>
        <dbReference type="Proteomes" id="UP001378592"/>
    </source>
</evidence>
<dbReference type="Proteomes" id="UP001378592">
    <property type="component" value="Unassembled WGS sequence"/>
</dbReference>
<evidence type="ECO:0000256" key="8">
    <source>
        <dbReference type="ARBA" id="ARBA00037382"/>
    </source>
</evidence>
<evidence type="ECO:0000256" key="3">
    <source>
        <dbReference type="ARBA" id="ARBA00022782"/>
    </source>
</evidence>
<evidence type="ECO:0000256" key="5">
    <source>
        <dbReference type="ARBA" id="ARBA00023015"/>
    </source>
</evidence>